<sequence>MADQICVTQREGRNSFHITLMGTTFQLFYSAHNVKM</sequence>
<dbReference type="Proteomes" id="UP000036681">
    <property type="component" value="Unplaced"/>
</dbReference>
<dbReference type="AlphaFoldDB" id="A0A0M3HN44"/>
<reference evidence="2" key="1">
    <citation type="submission" date="2017-02" db="UniProtKB">
        <authorList>
            <consortium name="WormBaseParasite"/>
        </authorList>
    </citation>
    <scope>IDENTIFICATION</scope>
</reference>
<name>A0A0M3HN44_ASCLU</name>
<protein>
    <submittedName>
        <fullName evidence="2">Uncharacterized protein</fullName>
    </submittedName>
</protein>
<keyword evidence="1" id="KW-1185">Reference proteome</keyword>
<dbReference type="WBParaSite" id="ALUE_0000305601-mRNA-1">
    <property type="protein sequence ID" value="ALUE_0000305601-mRNA-1"/>
    <property type="gene ID" value="ALUE_0000305601"/>
</dbReference>
<proteinExistence type="predicted"/>
<accession>A0A0M3HN44</accession>
<evidence type="ECO:0000313" key="1">
    <source>
        <dbReference type="Proteomes" id="UP000036681"/>
    </source>
</evidence>
<organism evidence="1 2">
    <name type="scientific">Ascaris lumbricoides</name>
    <name type="common">Giant roundworm</name>
    <dbReference type="NCBI Taxonomy" id="6252"/>
    <lineage>
        <taxon>Eukaryota</taxon>
        <taxon>Metazoa</taxon>
        <taxon>Ecdysozoa</taxon>
        <taxon>Nematoda</taxon>
        <taxon>Chromadorea</taxon>
        <taxon>Rhabditida</taxon>
        <taxon>Spirurina</taxon>
        <taxon>Ascaridomorpha</taxon>
        <taxon>Ascaridoidea</taxon>
        <taxon>Ascarididae</taxon>
        <taxon>Ascaris</taxon>
    </lineage>
</organism>
<evidence type="ECO:0000313" key="2">
    <source>
        <dbReference type="WBParaSite" id="ALUE_0000305601-mRNA-1"/>
    </source>
</evidence>